<reference evidence="1 2" key="1">
    <citation type="submission" date="2008-03" db="EMBL/GenBank/DDBJ databases">
        <title>Sequencing of the draft genome and assembly of Burkholderia ambifaria MEX-5.</title>
        <authorList>
            <consortium name="US DOE Joint Genome Institute (JGI-PGF)"/>
            <person name="Copeland A."/>
            <person name="Lucas S."/>
            <person name="Lapidus A."/>
            <person name="Glavina del Rio T."/>
            <person name="Dalin E."/>
            <person name="Tice H."/>
            <person name="Bruce D."/>
            <person name="Goodwin L."/>
            <person name="Pitluck S."/>
            <person name="Larimer F."/>
            <person name="Land M.L."/>
            <person name="Hauser L."/>
            <person name="Tiedje J."/>
            <person name="Richardson P."/>
        </authorList>
    </citation>
    <scope>NUCLEOTIDE SEQUENCE [LARGE SCALE GENOMIC DNA]</scope>
    <source>
        <strain evidence="1 2">MEX-5</strain>
    </source>
</reference>
<name>B1T0G7_9BURK</name>
<organism evidence="1 2">
    <name type="scientific">Burkholderia ambifaria MEX-5</name>
    <dbReference type="NCBI Taxonomy" id="396597"/>
    <lineage>
        <taxon>Bacteria</taxon>
        <taxon>Pseudomonadati</taxon>
        <taxon>Pseudomonadota</taxon>
        <taxon>Betaproteobacteria</taxon>
        <taxon>Burkholderiales</taxon>
        <taxon>Burkholderiaceae</taxon>
        <taxon>Burkholderia</taxon>
        <taxon>Burkholderia cepacia complex</taxon>
    </lineage>
</organism>
<evidence type="ECO:0000313" key="1">
    <source>
        <dbReference type="EMBL" id="EDT42978.1"/>
    </source>
</evidence>
<dbReference type="AlphaFoldDB" id="B1T0G7"/>
<gene>
    <name evidence="1" type="ORF">BamMEX5DRAFT_1283</name>
</gene>
<accession>B1T0G7</accession>
<sequence length="37" mass="3830">MAAEVLLASRGGGMVVQKSAEGIVGREAEGPNMKDRD</sequence>
<evidence type="ECO:0000313" key="2">
    <source>
        <dbReference type="Proteomes" id="UP000004814"/>
    </source>
</evidence>
<dbReference type="EMBL" id="ABLK01000025">
    <property type="protein sequence ID" value="EDT42978.1"/>
    <property type="molecule type" value="Genomic_DNA"/>
</dbReference>
<protein>
    <submittedName>
        <fullName evidence="1">Uncharacterized protein</fullName>
    </submittedName>
</protein>
<proteinExistence type="predicted"/>
<dbReference type="Proteomes" id="UP000004814">
    <property type="component" value="Unassembled WGS sequence"/>
</dbReference>
<comment type="caution">
    <text evidence="1">The sequence shown here is derived from an EMBL/GenBank/DDBJ whole genome shotgun (WGS) entry which is preliminary data.</text>
</comment>
<dbReference type="PATRIC" id="fig|396597.7.peg.7098"/>